<dbReference type="InterPro" id="IPR008966">
    <property type="entry name" value="Adhesion_dom_sf"/>
</dbReference>
<feature type="transmembrane region" description="Helical" evidence="1">
    <location>
        <begin position="21"/>
        <end position="41"/>
    </location>
</feature>
<dbReference type="GO" id="GO:0009289">
    <property type="term" value="C:pilus"/>
    <property type="evidence" value="ECO:0007669"/>
    <property type="project" value="InterPro"/>
</dbReference>
<dbReference type="InterPro" id="IPR000259">
    <property type="entry name" value="Adhesion_dom_fimbrial"/>
</dbReference>
<dbReference type="InterPro" id="IPR050263">
    <property type="entry name" value="Bact_Fimbrial_Adh_Pro"/>
</dbReference>
<evidence type="ECO:0000259" key="2">
    <source>
        <dbReference type="Pfam" id="PF00419"/>
    </source>
</evidence>
<keyword evidence="1" id="KW-1133">Transmembrane helix</keyword>
<comment type="caution">
    <text evidence="3">The sequence shown here is derived from an EMBL/GenBank/DDBJ whole genome shotgun (WGS) entry which is preliminary data.</text>
</comment>
<evidence type="ECO:0000313" key="3">
    <source>
        <dbReference type="EMBL" id="PRD14581.1"/>
    </source>
</evidence>
<feature type="domain" description="Fimbrial-type adhesion" evidence="2">
    <location>
        <begin position="57"/>
        <end position="214"/>
    </location>
</feature>
<evidence type="ECO:0000256" key="1">
    <source>
        <dbReference type="SAM" id="Phobius"/>
    </source>
</evidence>
<dbReference type="InterPro" id="IPR036937">
    <property type="entry name" value="Adhesion_dom_fimbrial_sf"/>
</dbReference>
<dbReference type="SUPFAM" id="SSF49401">
    <property type="entry name" value="Bacterial adhesins"/>
    <property type="match status" value="1"/>
</dbReference>
<keyword evidence="4" id="KW-1185">Reference proteome</keyword>
<dbReference type="AlphaFoldDB" id="A0A2S9I9Y0"/>
<dbReference type="RefSeq" id="WP_105593645.1">
    <property type="nucleotide sequence ID" value="NZ_PDET01000010.1"/>
</dbReference>
<proteinExistence type="predicted"/>
<dbReference type="Gene3D" id="2.60.40.1090">
    <property type="entry name" value="Fimbrial-type adhesion domain"/>
    <property type="match status" value="1"/>
</dbReference>
<name>A0A2S9I9Y0_9GAMM</name>
<organism evidence="3 4">
    <name type="scientific">Pantoea coffeiphila</name>
    <dbReference type="NCBI Taxonomy" id="1465635"/>
    <lineage>
        <taxon>Bacteria</taxon>
        <taxon>Pseudomonadati</taxon>
        <taxon>Pseudomonadota</taxon>
        <taxon>Gammaproteobacteria</taxon>
        <taxon>Enterobacterales</taxon>
        <taxon>Erwiniaceae</taxon>
        <taxon>Pantoea</taxon>
    </lineage>
</organism>
<keyword evidence="1" id="KW-0472">Membrane</keyword>
<accession>A0A2S9I9Y0</accession>
<protein>
    <submittedName>
        <fullName evidence="3">Fimbrial protein</fullName>
    </submittedName>
</protein>
<dbReference type="Pfam" id="PF00419">
    <property type="entry name" value="Fimbrial"/>
    <property type="match status" value="1"/>
</dbReference>
<sequence length="215" mass="23321">MQKQQGRKNCSPLVQNEQPFHLVRLAVATATLAICILYHPAILAADNWEVDGAHGEIHVHGSLTESACRLATSSAWQDISMGNIGTAQLRHIGERGKAVRFEIKLEDCASSASRMSDSFTGNVTWSNRQPSVSISFKAPLDPDNPELIQVSGASGLALRLTDMLGRDVRVGGHATPLQLTPGNNQLVYIIAPERTRASLVAGNWWSLINVGLDYQ</sequence>
<dbReference type="Proteomes" id="UP000239181">
    <property type="component" value="Unassembled WGS sequence"/>
</dbReference>
<evidence type="ECO:0000313" key="4">
    <source>
        <dbReference type="Proteomes" id="UP000239181"/>
    </source>
</evidence>
<reference evidence="3 4" key="1">
    <citation type="submission" date="2017-10" db="EMBL/GenBank/DDBJ databases">
        <title>Draft genome of two endophytic bacteria isolated from 'guarana' Paullinia cupana (Mart.) Ducke.</title>
        <authorList>
            <person name="Siqueira K.A."/>
            <person name="Liotti R.G."/>
            <person name="Mendes T.A."/>
            <person name="Soares M.A."/>
        </authorList>
    </citation>
    <scope>NUCLEOTIDE SEQUENCE [LARGE SCALE GENOMIC DNA]</scope>
    <source>
        <strain evidence="3 4">342</strain>
    </source>
</reference>
<keyword evidence="1" id="KW-0812">Transmembrane</keyword>
<dbReference type="EMBL" id="PDET01000010">
    <property type="protein sequence ID" value="PRD14581.1"/>
    <property type="molecule type" value="Genomic_DNA"/>
</dbReference>
<dbReference type="GO" id="GO:0043709">
    <property type="term" value="P:cell adhesion involved in single-species biofilm formation"/>
    <property type="evidence" value="ECO:0007669"/>
    <property type="project" value="TreeGrafter"/>
</dbReference>
<dbReference type="PANTHER" id="PTHR33420:SF26">
    <property type="entry name" value="FIMBRIAL SUBUNIT"/>
    <property type="match status" value="1"/>
</dbReference>
<gene>
    <name evidence="3" type="ORF">CQW29_15550</name>
</gene>
<dbReference type="OrthoDB" id="6466218at2"/>
<dbReference type="PANTHER" id="PTHR33420">
    <property type="entry name" value="FIMBRIAL SUBUNIT ELFA-RELATED"/>
    <property type="match status" value="1"/>
</dbReference>